<evidence type="ECO:0000313" key="3">
    <source>
        <dbReference type="Proteomes" id="UP000593560"/>
    </source>
</evidence>
<dbReference type="AlphaFoldDB" id="A0A7J9I4Y5"/>
<accession>A0A7J9I4Y5</accession>
<proteinExistence type="predicted"/>
<keyword evidence="3" id="KW-1185">Reference proteome</keyword>
<dbReference type="Proteomes" id="UP000593560">
    <property type="component" value="Unassembled WGS sequence"/>
</dbReference>
<organism evidence="2 3">
    <name type="scientific">Gossypium harknessii</name>
    <dbReference type="NCBI Taxonomy" id="34285"/>
    <lineage>
        <taxon>Eukaryota</taxon>
        <taxon>Viridiplantae</taxon>
        <taxon>Streptophyta</taxon>
        <taxon>Embryophyta</taxon>
        <taxon>Tracheophyta</taxon>
        <taxon>Spermatophyta</taxon>
        <taxon>Magnoliopsida</taxon>
        <taxon>eudicotyledons</taxon>
        <taxon>Gunneridae</taxon>
        <taxon>Pentapetalae</taxon>
        <taxon>rosids</taxon>
        <taxon>malvids</taxon>
        <taxon>Malvales</taxon>
        <taxon>Malvaceae</taxon>
        <taxon>Malvoideae</taxon>
        <taxon>Gossypium</taxon>
    </lineage>
</organism>
<protein>
    <recommendedName>
        <fullName evidence="1">Aminotransferase-like plant mobile domain-containing protein</fullName>
    </recommendedName>
</protein>
<comment type="caution">
    <text evidence="2">The sequence shown here is derived from an EMBL/GenBank/DDBJ whole genome shotgun (WGS) entry which is preliminary data.</text>
</comment>
<name>A0A7J9I4Y5_9ROSI</name>
<reference evidence="2 3" key="1">
    <citation type="journal article" date="2019" name="Genome Biol. Evol.">
        <title>Insights into the evolution of the New World diploid cottons (Gossypium, subgenus Houzingenia) based on genome sequencing.</title>
        <authorList>
            <person name="Grover C.E."/>
            <person name="Arick M.A. 2nd"/>
            <person name="Thrash A."/>
            <person name="Conover J.L."/>
            <person name="Sanders W.S."/>
            <person name="Peterson D.G."/>
            <person name="Frelichowski J.E."/>
            <person name="Scheffler J.A."/>
            <person name="Scheffler B.E."/>
            <person name="Wendel J.F."/>
        </authorList>
    </citation>
    <scope>NUCLEOTIDE SEQUENCE [LARGE SCALE GENOMIC DNA]</scope>
    <source>
        <strain evidence="2">0</strain>
        <tissue evidence="2">Leaf</tissue>
    </source>
</reference>
<sequence>MKTHTFHLPCGECTITLEDISLHLGLPVSWEVIMGLVISALECNM</sequence>
<evidence type="ECO:0000259" key="1">
    <source>
        <dbReference type="Pfam" id="PF10536"/>
    </source>
</evidence>
<evidence type="ECO:0000313" key="2">
    <source>
        <dbReference type="EMBL" id="MBA0816225.1"/>
    </source>
</evidence>
<dbReference type="Pfam" id="PF10536">
    <property type="entry name" value="PMD"/>
    <property type="match status" value="1"/>
</dbReference>
<gene>
    <name evidence="2" type="ORF">Gohar_000914</name>
</gene>
<dbReference type="EMBL" id="JABFAD010000013">
    <property type="protein sequence ID" value="MBA0816225.1"/>
    <property type="molecule type" value="Genomic_DNA"/>
</dbReference>
<dbReference type="InterPro" id="IPR019557">
    <property type="entry name" value="AminoTfrase-like_pln_mobile"/>
</dbReference>
<feature type="domain" description="Aminotransferase-like plant mobile" evidence="1">
    <location>
        <begin position="2"/>
        <end position="34"/>
    </location>
</feature>